<evidence type="ECO:0000313" key="8">
    <source>
        <dbReference type="Proteomes" id="UP000290819"/>
    </source>
</evidence>
<organism evidence="7 8">
    <name type="scientific">Bradyrhizobium betae</name>
    <dbReference type="NCBI Taxonomy" id="244734"/>
    <lineage>
        <taxon>Bacteria</taxon>
        <taxon>Pseudomonadati</taxon>
        <taxon>Pseudomonadota</taxon>
        <taxon>Alphaproteobacteria</taxon>
        <taxon>Hyphomicrobiales</taxon>
        <taxon>Nitrobacteraceae</taxon>
        <taxon>Bradyrhizobium</taxon>
    </lineage>
</organism>
<dbReference type="Gene3D" id="3.40.190.10">
    <property type="entry name" value="Periplasmic binding protein-like II"/>
    <property type="match status" value="2"/>
</dbReference>
<sequence>MTHRSKFITSRRRLLLGAGAGTVALAAPSVWSPSRAAGKRIVVRDDGGIYTKAYGAVYYRPFTEATGIEVVGVQANAEPVAQIKTMVDTKNYTWDMAKISWPAIEILTTGAKQYLEKHGLESEPVVKSIPAEYASAYGVATNIYTTVLAYRTDAFKGRKAPQSWADFWNVADFPGRRSVRKHPFDTVEEALMGAGAATAQVYPCDLAKAFAALDKIKPQVAVWWTSGAQVEQMLTSGEIDLLPTWVSRAQSAQAAGAPVEIVWNQGVWGADNWSILAGTPNADACREFIKFASDPKRQAALVEYFPAGLTQPEAFNYIKPEVAKNCPSYPDNIKAGLKIDAKFWYDNQAAVIERFNSWILA</sequence>
<name>A0A4Q1UPS4_9BRAD</name>
<dbReference type="Proteomes" id="UP000290819">
    <property type="component" value="Unassembled WGS sequence"/>
</dbReference>
<evidence type="ECO:0000256" key="2">
    <source>
        <dbReference type="ARBA" id="ARBA00008520"/>
    </source>
</evidence>
<feature type="chain" id="PRO_5020404081" evidence="6">
    <location>
        <begin position="27"/>
        <end position="361"/>
    </location>
</feature>
<comment type="subcellular location">
    <subcellularLocation>
        <location evidence="1">Periplasm</location>
    </subcellularLocation>
</comment>
<evidence type="ECO:0000256" key="6">
    <source>
        <dbReference type="SAM" id="SignalP"/>
    </source>
</evidence>
<reference evidence="7 8" key="1">
    <citation type="submission" date="2017-03" db="EMBL/GenBank/DDBJ databases">
        <authorList>
            <person name="Safronova V.I."/>
            <person name="Sazanova A.L."/>
            <person name="Chirak E.R."/>
        </authorList>
    </citation>
    <scope>NUCLEOTIDE SEQUENCE [LARGE SCALE GENOMIC DNA]</scope>
    <source>
        <strain evidence="7 8">Opo-243</strain>
    </source>
</reference>
<evidence type="ECO:0000256" key="5">
    <source>
        <dbReference type="ARBA" id="ARBA00022764"/>
    </source>
</evidence>
<dbReference type="AlphaFoldDB" id="A0A4Q1UPS4"/>
<dbReference type="GO" id="GO:0030975">
    <property type="term" value="F:thiamine binding"/>
    <property type="evidence" value="ECO:0007669"/>
    <property type="project" value="TreeGrafter"/>
</dbReference>
<dbReference type="CDD" id="cd13589">
    <property type="entry name" value="PBP2_polyamine_RpCGA009"/>
    <property type="match status" value="1"/>
</dbReference>
<comment type="similarity">
    <text evidence="2">Belongs to the bacterial solute-binding protein 1 family.</text>
</comment>
<dbReference type="Pfam" id="PF13416">
    <property type="entry name" value="SBP_bac_8"/>
    <property type="match status" value="1"/>
</dbReference>
<evidence type="ECO:0000256" key="3">
    <source>
        <dbReference type="ARBA" id="ARBA00022448"/>
    </source>
</evidence>
<dbReference type="PANTHER" id="PTHR30006:SF3">
    <property type="entry name" value="THIAMINE-BINDING PERIPLASMIC PROTEIN"/>
    <property type="match status" value="1"/>
</dbReference>
<evidence type="ECO:0000256" key="1">
    <source>
        <dbReference type="ARBA" id="ARBA00004418"/>
    </source>
</evidence>
<dbReference type="OrthoDB" id="9815444at2"/>
<accession>A0A4Q1UPS4</accession>
<comment type="caution">
    <text evidence="7">The sequence shown here is derived from an EMBL/GenBank/DDBJ whole genome shotgun (WGS) entry which is preliminary data.</text>
</comment>
<feature type="signal peptide" evidence="6">
    <location>
        <begin position="1"/>
        <end position="26"/>
    </location>
</feature>
<protein>
    <submittedName>
        <fullName evidence="7">Dehydrogenase</fullName>
    </submittedName>
</protein>
<dbReference type="GO" id="GO:0030288">
    <property type="term" value="C:outer membrane-bounded periplasmic space"/>
    <property type="evidence" value="ECO:0007669"/>
    <property type="project" value="TreeGrafter"/>
</dbReference>
<evidence type="ECO:0000313" key="7">
    <source>
        <dbReference type="EMBL" id="RXT39013.1"/>
    </source>
</evidence>
<dbReference type="GO" id="GO:0030976">
    <property type="term" value="F:thiamine pyrophosphate binding"/>
    <property type="evidence" value="ECO:0007669"/>
    <property type="project" value="TreeGrafter"/>
</dbReference>
<proteinExistence type="inferred from homology"/>
<dbReference type="PROSITE" id="PS51318">
    <property type="entry name" value="TAT"/>
    <property type="match status" value="1"/>
</dbReference>
<dbReference type="InterPro" id="IPR006059">
    <property type="entry name" value="SBP"/>
</dbReference>
<keyword evidence="8" id="KW-1185">Reference proteome</keyword>
<dbReference type="GO" id="GO:0015888">
    <property type="term" value="P:thiamine transport"/>
    <property type="evidence" value="ECO:0007669"/>
    <property type="project" value="TreeGrafter"/>
</dbReference>
<dbReference type="PANTHER" id="PTHR30006">
    <property type="entry name" value="THIAMINE-BINDING PERIPLASMIC PROTEIN-RELATED"/>
    <property type="match status" value="1"/>
</dbReference>
<dbReference type="InterPro" id="IPR006311">
    <property type="entry name" value="TAT_signal"/>
</dbReference>
<gene>
    <name evidence="7" type="ORF">B5V03_30550</name>
</gene>
<keyword evidence="3" id="KW-0813">Transport</keyword>
<dbReference type="EMBL" id="MZXW01000042">
    <property type="protein sequence ID" value="RXT39013.1"/>
    <property type="molecule type" value="Genomic_DNA"/>
</dbReference>
<evidence type="ECO:0000256" key="4">
    <source>
        <dbReference type="ARBA" id="ARBA00022729"/>
    </source>
</evidence>
<dbReference type="SUPFAM" id="SSF53850">
    <property type="entry name" value="Periplasmic binding protein-like II"/>
    <property type="match status" value="1"/>
</dbReference>
<keyword evidence="5" id="KW-0574">Periplasm</keyword>
<keyword evidence="4 6" id="KW-0732">Signal</keyword>
<dbReference type="RefSeq" id="WP_129274170.1">
    <property type="nucleotide sequence ID" value="NZ_MZXW01000042.1"/>
</dbReference>